<evidence type="ECO:0000256" key="9">
    <source>
        <dbReference type="PROSITE-ProRule" id="PRU00470"/>
    </source>
</evidence>
<dbReference type="OMA" id="CEQKLAY"/>
<dbReference type="STRING" id="4577.A0A1D6LAD4"/>
<dbReference type="SMART" id="SM00248">
    <property type="entry name" value="ANK"/>
    <property type="match status" value="2"/>
</dbReference>
<evidence type="ECO:0000313" key="14">
    <source>
        <dbReference type="EnsemblPlants" id="Zm00001eb063390_P001"/>
    </source>
</evidence>
<dbReference type="Gene3D" id="1.25.40.20">
    <property type="entry name" value="Ankyrin repeat-containing domain"/>
    <property type="match status" value="1"/>
</dbReference>
<dbReference type="GO" id="GO:0008270">
    <property type="term" value="F:zinc ion binding"/>
    <property type="evidence" value="ECO:0007669"/>
    <property type="project" value="UniProtKB-KW"/>
</dbReference>
<evidence type="ECO:0000259" key="12">
    <source>
        <dbReference type="PROSITE" id="PS51141"/>
    </source>
</evidence>
<evidence type="ECO:0000256" key="5">
    <source>
        <dbReference type="ARBA" id="ARBA00023015"/>
    </source>
</evidence>
<dbReference type="Gramene" id="Zm00001eb063390_T001">
    <property type="protein sequence ID" value="Zm00001eb063390_P001"/>
    <property type="gene ID" value="Zm00001eb063390"/>
</dbReference>
<reference evidence="14" key="3">
    <citation type="submission" date="2021-05" db="UniProtKB">
        <authorList>
            <consortium name="EnsemblPlants"/>
        </authorList>
    </citation>
    <scope>IDENTIFICATION</scope>
    <source>
        <strain evidence="14">cv. B73</strain>
    </source>
</reference>
<evidence type="ECO:0007829" key="16">
    <source>
        <dbReference type="PeptideAtlas" id="A0A1D6LAD4"/>
    </source>
</evidence>
<evidence type="ECO:0000256" key="10">
    <source>
        <dbReference type="SAM" id="MobiDB-lite"/>
    </source>
</evidence>
<keyword evidence="4" id="KW-0862">Zinc</keyword>
<dbReference type="Gene3D" id="4.10.1100.10">
    <property type="entry name" value="Transcription factor, SBP-box domain"/>
    <property type="match status" value="1"/>
</dbReference>
<keyword evidence="11" id="KW-1133">Transmembrane helix</keyword>
<keyword evidence="11" id="KW-0472">Membrane</keyword>
<dbReference type="AlphaFoldDB" id="A0A1D6LAD4"/>
<keyword evidence="2" id="KW-0479">Metal-binding</keyword>
<gene>
    <name evidence="14" type="primary">sbp17</name>
    <name evidence="13" type="ORF">ZEAMMB73_Zm00001d034730</name>
</gene>
<dbReference type="EnsemblPlants" id="Zm00001eb063390_T001">
    <property type="protein sequence ID" value="Zm00001eb063390_P001"/>
    <property type="gene ID" value="Zm00001eb063390"/>
</dbReference>
<feature type="compositionally biased region" description="Low complexity" evidence="10">
    <location>
        <begin position="54"/>
        <end position="68"/>
    </location>
</feature>
<feature type="region of interest" description="Disordered" evidence="10">
    <location>
        <begin position="52"/>
        <end position="112"/>
    </location>
</feature>
<reference evidence="14" key="2">
    <citation type="submission" date="2019-07" db="EMBL/GenBank/DDBJ databases">
        <authorList>
            <person name="Seetharam A."/>
            <person name="Woodhouse M."/>
            <person name="Cannon E."/>
        </authorList>
    </citation>
    <scope>NUCLEOTIDE SEQUENCE [LARGE SCALE GENOMIC DNA]</scope>
    <source>
        <strain evidence="14">cv. B73</strain>
    </source>
</reference>
<evidence type="ECO:0000313" key="15">
    <source>
        <dbReference type="Proteomes" id="UP000007305"/>
    </source>
</evidence>
<evidence type="ECO:0000256" key="3">
    <source>
        <dbReference type="ARBA" id="ARBA00022771"/>
    </source>
</evidence>
<feature type="region of interest" description="Disordered" evidence="10">
    <location>
        <begin position="375"/>
        <end position="432"/>
    </location>
</feature>
<keyword evidence="6" id="KW-0238">DNA-binding</keyword>
<dbReference type="IntAct" id="A0A1D6LAD4">
    <property type="interactions" value="7"/>
</dbReference>
<dbReference type="GO" id="GO:0001216">
    <property type="term" value="F:DNA-binding transcription activator activity"/>
    <property type="evidence" value="ECO:0000318"/>
    <property type="project" value="GO_Central"/>
</dbReference>
<dbReference type="EMBL" id="CM007647">
    <property type="protein sequence ID" value="ONM11091.1"/>
    <property type="molecule type" value="Genomic_DNA"/>
</dbReference>
<dbReference type="KEGG" id="zma:100272505"/>
<protein>
    <submittedName>
        <fullName evidence="14">SBP-transcription factor 17</fullName>
    </submittedName>
    <submittedName>
        <fullName evidence="13">Squamosa promoter-binding-like protein 1</fullName>
    </submittedName>
</protein>
<keyword evidence="15" id="KW-1185">Reference proteome</keyword>
<evidence type="ECO:0000256" key="2">
    <source>
        <dbReference type="ARBA" id="ARBA00022723"/>
    </source>
</evidence>
<accession>A0A1D6LAD4</accession>
<reference evidence="13 15" key="1">
    <citation type="submission" date="2015-12" db="EMBL/GenBank/DDBJ databases">
        <title>Update maize B73 reference genome by single molecule sequencing technologies.</title>
        <authorList>
            <consortium name="Maize Genome Sequencing Project"/>
            <person name="Ware D."/>
        </authorList>
    </citation>
    <scope>NUCLEOTIDE SEQUENCE [LARGE SCALE GENOMIC DNA]</scope>
    <source>
        <strain evidence="15">cv. B73</strain>
        <tissue evidence="13">Seedling</tissue>
    </source>
</reference>
<evidence type="ECO:0000256" key="6">
    <source>
        <dbReference type="ARBA" id="ARBA00023125"/>
    </source>
</evidence>
<evidence type="ECO:0000256" key="4">
    <source>
        <dbReference type="ARBA" id="ARBA00022833"/>
    </source>
</evidence>
<dbReference type="Proteomes" id="UP000007305">
    <property type="component" value="Chromosome 1"/>
</dbReference>
<dbReference type="PROSITE" id="PS51141">
    <property type="entry name" value="ZF_SBP"/>
    <property type="match status" value="1"/>
</dbReference>
<dbReference type="InterPro" id="IPR036893">
    <property type="entry name" value="SBP_sf"/>
</dbReference>
<keyword evidence="3 9" id="KW-0863">Zinc-finger</keyword>
<dbReference type="SUPFAM" id="SSF103612">
    <property type="entry name" value="SBT domain"/>
    <property type="match status" value="1"/>
</dbReference>
<dbReference type="InterPro" id="IPR002110">
    <property type="entry name" value="Ankyrin_rpt"/>
</dbReference>
<dbReference type="SMR" id="A0A1D6LAD4"/>
<dbReference type="EMBL" id="CM007647">
    <property type="protein sequence ID" value="ONM11095.1"/>
    <property type="molecule type" value="Genomic_DNA"/>
</dbReference>
<evidence type="ECO:0000256" key="11">
    <source>
        <dbReference type="SAM" id="Phobius"/>
    </source>
</evidence>
<dbReference type="InterPro" id="IPR036770">
    <property type="entry name" value="Ankyrin_rpt-contain_sf"/>
</dbReference>
<feature type="region of interest" description="Disordered" evidence="10">
    <location>
        <begin position="306"/>
        <end position="330"/>
    </location>
</feature>
<keyword evidence="16" id="KW-1267">Proteomics identification</keyword>
<feature type="compositionally biased region" description="Acidic residues" evidence="10">
    <location>
        <begin position="93"/>
        <end position="105"/>
    </location>
</feature>
<keyword evidence="11" id="KW-0812">Transmembrane</keyword>
<name>A0A1D6LAD4_MAIZE</name>
<dbReference type="eggNOG" id="ENOG502QS71">
    <property type="taxonomic scope" value="Eukaryota"/>
</dbReference>
<evidence type="ECO:0000256" key="8">
    <source>
        <dbReference type="ARBA" id="ARBA00023242"/>
    </source>
</evidence>
<dbReference type="InterPro" id="IPR044817">
    <property type="entry name" value="SBP-like"/>
</dbReference>
<dbReference type="SUPFAM" id="SSF48403">
    <property type="entry name" value="Ankyrin repeat"/>
    <property type="match status" value="1"/>
</dbReference>
<dbReference type="GO" id="GO:0000976">
    <property type="term" value="F:transcription cis-regulatory region binding"/>
    <property type="evidence" value="ECO:0000318"/>
    <property type="project" value="GO_Central"/>
</dbReference>
<dbReference type="PANTHER" id="PTHR31251">
    <property type="entry name" value="SQUAMOSA PROMOTER-BINDING-LIKE PROTEIN 4"/>
    <property type="match status" value="1"/>
</dbReference>
<sequence>MEAARFGARSSHLYGSGLGELDLNRRESRVFGWDLNEWSWDSQRFTATPVPVEAANGSGLNSSPSSSEEAGEEMAKNGGLGGDTDKRKRAVVIDDDDDDETEDQDTVVNGGGSLSLIIGGSAAGAGAMENGDVNEDERNGKKIRVQGGGSSGPACQVEGCGADLTAAKDYHRRHKVCEMHAKATTAVVGNTVQRFCQQCSRFHLLQEFDEGKRSCRRRLAGHNKRRRKTRPDTASCGTASIEDKISNYLLLSLIGICANLNSDNVQHSNGQELLSTLLKNLGSVAKSLEPKELCKLLEAYQSLQNGSNAGTSGTANATEEAAGPSNSKLPFVNGSHCGHASSSVVPVQSKATIVVTPEPASCKLKDFDLNDTCNDMEGFEDGQEGSPTPAFKTADSPNCASWMQQDSTQSPPQTSGNSDSTSTQSLSSSNGDAQCRTDKIVFKLFDKVPSDLPPVLRSQILGWLSSSPTDIESHIRPGCIILTIYLRLVESAWQELSENMSLHLDKLLSSSTDNFWASGLVFVMVRRRLAFMLNGQIMLDRPLAPSSHHYCKILCVKPVAAPYSATINFRVEGSNLLSTSSRLICSFEGRCIFQEDTDSVAENDEYEDRAIECLSFCCSVPGPRGRGFIEVEDSGFSNGFFPFIIAEKDICFEVSELESIFESSSIEHADANDNAREQALEFLNELGWLLHRANRMSKENVTDTSVATFSMWRFRNLGVFAMEREWCAVIKMLLDFLFIGLVDVGSRSPEEVVLSENLLHAAVRRKSVNMVRFLLRYRPNKNSKGTAQTYLFRPDALGPSMITPLHIAAATSDAEDVLDVLTDDPGLIGISAWSNARDGTGFTPEDYARQRGNDAYLNLVQKKIDKHLGKGRVVLGVPSSICSVITDGVKPGDVSLEICMPMSASVPGCLLCSRKARVYPNSTSRTFLYRPAMLTVMGVAVVCVCVGILLHTFPRVYAAPTFRWELLERGPM</sequence>
<dbReference type="OrthoDB" id="514967at2759"/>
<dbReference type="Pfam" id="PF26102">
    <property type="entry name" value="Ig_SPL7"/>
    <property type="match status" value="1"/>
</dbReference>
<dbReference type="RefSeq" id="NP_001346660.1">
    <property type="nucleotide sequence ID" value="NM_001359731.1"/>
</dbReference>
<keyword evidence="7" id="KW-0804">Transcription</keyword>
<evidence type="ECO:0000313" key="13">
    <source>
        <dbReference type="EMBL" id="ONM11091.1"/>
    </source>
</evidence>
<feature type="compositionally biased region" description="Low complexity" evidence="10">
    <location>
        <begin position="404"/>
        <end position="432"/>
    </location>
</feature>
<dbReference type="EMBL" id="CM007647">
    <property type="protein sequence ID" value="ONM11097.1"/>
    <property type="molecule type" value="Genomic_DNA"/>
</dbReference>
<feature type="transmembrane region" description="Helical" evidence="11">
    <location>
        <begin position="932"/>
        <end position="953"/>
    </location>
</feature>
<dbReference type="InterPro" id="IPR004333">
    <property type="entry name" value="SBP_dom"/>
</dbReference>
<dbReference type="PaxDb" id="4577-GRMZM2G156756_P01"/>
<dbReference type="EMBL" id="CM007647">
    <property type="protein sequence ID" value="ONM11094.1"/>
    <property type="molecule type" value="Genomic_DNA"/>
</dbReference>
<dbReference type="GO" id="GO:0005634">
    <property type="term" value="C:nucleus"/>
    <property type="evidence" value="ECO:0000318"/>
    <property type="project" value="GO_Central"/>
</dbReference>
<dbReference type="FunFam" id="4.10.1100.10:FF:000001">
    <property type="entry name" value="Squamosa promoter-binding-like protein 14"/>
    <property type="match status" value="1"/>
</dbReference>
<keyword evidence="8" id="KW-0539">Nucleus</keyword>
<feature type="domain" description="SBP-type" evidence="12">
    <location>
        <begin position="152"/>
        <end position="229"/>
    </location>
</feature>
<dbReference type="GeneID" id="100272505"/>
<feature type="compositionally biased region" description="Polar residues" evidence="10">
    <location>
        <begin position="306"/>
        <end position="317"/>
    </location>
</feature>
<evidence type="ECO:0000256" key="1">
    <source>
        <dbReference type="ARBA" id="ARBA00004123"/>
    </source>
</evidence>
<feature type="region of interest" description="Disordered" evidence="10">
    <location>
        <begin position="127"/>
        <end position="153"/>
    </location>
</feature>
<evidence type="ECO:0000256" key="7">
    <source>
        <dbReference type="ARBA" id="ARBA00023163"/>
    </source>
</evidence>
<dbReference type="Pfam" id="PF03110">
    <property type="entry name" value="SBP"/>
    <property type="match status" value="1"/>
</dbReference>
<dbReference type="ExpressionAtlas" id="A0A1D6LAD4">
    <property type="expression patterns" value="baseline and differential"/>
</dbReference>
<comment type="subcellular location">
    <subcellularLocation>
        <location evidence="1">Nucleus</location>
    </subcellularLocation>
</comment>
<keyword evidence="5" id="KW-0805">Transcription regulation</keyword>
<dbReference type="PANTHER" id="PTHR31251:SF230">
    <property type="entry name" value="SQUAMOSA PROMOTER-BINDING-LIKE PROTEIN 6"/>
    <property type="match status" value="1"/>
</dbReference>
<organism evidence="13">
    <name type="scientific">Zea mays</name>
    <name type="common">Maize</name>
    <dbReference type="NCBI Taxonomy" id="4577"/>
    <lineage>
        <taxon>Eukaryota</taxon>
        <taxon>Viridiplantae</taxon>
        <taxon>Streptophyta</taxon>
        <taxon>Embryophyta</taxon>
        <taxon>Tracheophyta</taxon>
        <taxon>Spermatophyta</taxon>
        <taxon>Magnoliopsida</taxon>
        <taxon>Liliopsida</taxon>
        <taxon>Poales</taxon>
        <taxon>Poaceae</taxon>
        <taxon>PACMAD clade</taxon>
        <taxon>Panicoideae</taxon>
        <taxon>Andropogonodae</taxon>
        <taxon>Andropogoneae</taxon>
        <taxon>Tripsacinae</taxon>
        <taxon>Zea</taxon>
    </lineage>
</organism>
<proteinExistence type="evidence at protein level"/>